<reference evidence="2" key="1">
    <citation type="submission" date="2023-03" db="EMBL/GenBank/DDBJ databases">
        <title>Massive genome expansion in bonnet fungi (Mycena s.s.) driven by repeated elements and novel gene families across ecological guilds.</title>
        <authorList>
            <consortium name="Lawrence Berkeley National Laboratory"/>
            <person name="Harder C.B."/>
            <person name="Miyauchi S."/>
            <person name="Viragh M."/>
            <person name="Kuo A."/>
            <person name="Thoen E."/>
            <person name="Andreopoulos B."/>
            <person name="Lu D."/>
            <person name="Skrede I."/>
            <person name="Drula E."/>
            <person name="Henrissat B."/>
            <person name="Morin E."/>
            <person name="Kohler A."/>
            <person name="Barry K."/>
            <person name="LaButti K."/>
            <person name="Morin E."/>
            <person name="Salamov A."/>
            <person name="Lipzen A."/>
            <person name="Mereny Z."/>
            <person name="Hegedus B."/>
            <person name="Baldrian P."/>
            <person name="Stursova M."/>
            <person name="Weitz H."/>
            <person name="Taylor A."/>
            <person name="Grigoriev I.V."/>
            <person name="Nagy L.G."/>
            <person name="Martin F."/>
            <person name="Kauserud H."/>
        </authorList>
    </citation>
    <scope>NUCLEOTIDE SEQUENCE</scope>
    <source>
        <strain evidence="2">9284</strain>
    </source>
</reference>
<feature type="region of interest" description="Disordered" evidence="1">
    <location>
        <begin position="51"/>
        <end position="74"/>
    </location>
</feature>
<protein>
    <submittedName>
        <fullName evidence="2">Uncharacterized protein</fullName>
    </submittedName>
</protein>
<dbReference type="InterPro" id="IPR011011">
    <property type="entry name" value="Znf_FYVE_PHD"/>
</dbReference>
<organism evidence="2 3">
    <name type="scientific">Roridomyces roridus</name>
    <dbReference type="NCBI Taxonomy" id="1738132"/>
    <lineage>
        <taxon>Eukaryota</taxon>
        <taxon>Fungi</taxon>
        <taxon>Dikarya</taxon>
        <taxon>Basidiomycota</taxon>
        <taxon>Agaricomycotina</taxon>
        <taxon>Agaricomycetes</taxon>
        <taxon>Agaricomycetidae</taxon>
        <taxon>Agaricales</taxon>
        <taxon>Marasmiineae</taxon>
        <taxon>Mycenaceae</taxon>
        <taxon>Roridomyces</taxon>
    </lineage>
</organism>
<name>A0AAD7FBD1_9AGAR</name>
<dbReference type="Gene3D" id="3.30.200.20">
    <property type="entry name" value="Phosphorylase Kinase, domain 1"/>
    <property type="match status" value="1"/>
</dbReference>
<feature type="compositionally biased region" description="Polar residues" evidence="1">
    <location>
        <begin position="474"/>
        <end position="484"/>
    </location>
</feature>
<feature type="region of interest" description="Disordered" evidence="1">
    <location>
        <begin position="271"/>
        <end position="292"/>
    </location>
</feature>
<proteinExistence type="predicted"/>
<dbReference type="Gene3D" id="3.30.40.10">
    <property type="entry name" value="Zinc/RING finger domain, C3HC4 (zinc finger)"/>
    <property type="match status" value="1"/>
</dbReference>
<gene>
    <name evidence="2" type="ORF">FB45DRAFT_259137</name>
</gene>
<sequence>MSFISNASGFTLGEGTFNNIHGPLVNVFQPEGNRGDIGALLECLLGDKRRRRDESTDVEEPARKRRRENPDDEDGLEIIRHKDLNLTHEIGGGPGYLLHTGNIKRRAVIVKVFNAGTDARKHLEATVNVSQRLLHPNVLRIEGISSPTSMHHFIAYDNEDARRRTAEGPLAAALRDDLDKSIVLGFKMISSLSSGINYLNTQSVAFPLGPENFDVFLDINDRFLLSINPPAEDQEQDDARSVWTLFNALCQKVLRSANRLLHDEDIERIPTAFDSSPRSPPISKYSPVPSSDQAIVENAETMSTDREEAPQVPPRREYVWRTMDVPQSLVTIATQIARDLDLRRASINRLARSDGGSIHRCPGYVREEVTLATRTADSAVVSHDAPTIQEVCSVCHKVVNSGEVFRCVCGQPEPGPRPTIKCRSCKLWSHRDCGPIPNQSICYLCTSLFRTQDVLPATSEITTVEEGGPLEPSPSITSSRTSET</sequence>
<dbReference type="InterPro" id="IPR013083">
    <property type="entry name" value="Znf_RING/FYVE/PHD"/>
</dbReference>
<dbReference type="EMBL" id="JARKIF010000027">
    <property type="protein sequence ID" value="KAJ7613934.1"/>
    <property type="molecule type" value="Genomic_DNA"/>
</dbReference>
<evidence type="ECO:0000256" key="1">
    <source>
        <dbReference type="SAM" id="MobiDB-lite"/>
    </source>
</evidence>
<dbReference type="Proteomes" id="UP001221142">
    <property type="component" value="Unassembled WGS sequence"/>
</dbReference>
<dbReference type="SUPFAM" id="SSF57903">
    <property type="entry name" value="FYVE/PHD zinc finger"/>
    <property type="match status" value="1"/>
</dbReference>
<evidence type="ECO:0000313" key="2">
    <source>
        <dbReference type="EMBL" id="KAJ7613934.1"/>
    </source>
</evidence>
<comment type="caution">
    <text evidence="2">The sequence shown here is derived from an EMBL/GenBank/DDBJ whole genome shotgun (WGS) entry which is preliminary data.</text>
</comment>
<feature type="region of interest" description="Disordered" evidence="1">
    <location>
        <begin position="461"/>
        <end position="484"/>
    </location>
</feature>
<dbReference type="AlphaFoldDB" id="A0AAD7FBD1"/>
<accession>A0AAD7FBD1</accession>
<evidence type="ECO:0000313" key="3">
    <source>
        <dbReference type="Proteomes" id="UP001221142"/>
    </source>
</evidence>
<keyword evidence="3" id="KW-1185">Reference proteome</keyword>